<accession>A0A1Y0CZZ2</accession>
<name>A0A1Y0CZZ2_9GAMM</name>
<evidence type="ECO:0000259" key="2">
    <source>
        <dbReference type="Pfam" id="PF12146"/>
    </source>
</evidence>
<feature type="chain" id="PRO_5012620791" evidence="1">
    <location>
        <begin position="20"/>
        <end position="353"/>
    </location>
</feature>
<evidence type="ECO:0000313" key="3">
    <source>
        <dbReference type="EMBL" id="ART80355.1"/>
    </source>
</evidence>
<dbReference type="PANTHER" id="PTHR11614">
    <property type="entry name" value="PHOSPHOLIPASE-RELATED"/>
    <property type="match status" value="1"/>
</dbReference>
<proteinExistence type="predicted"/>
<dbReference type="AlphaFoldDB" id="A0A1Y0CZZ2"/>
<dbReference type="SUPFAM" id="SSF53474">
    <property type="entry name" value="alpha/beta-Hydrolases"/>
    <property type="match status" value="1"/>
</dbReference>
<feature type="signal peptide" evidence="1">
    <location>
        <begin position="1"/>
        <end position="19"/>
    </location>
</feature>
<dbReference type="Proteomes" id="UP000243793">
    <property type="component" value="Chromosome"/>
</dbReference>
<feature type="domain" description="Serine aminopeptidase S33" evidence="2">
    <location>
        <begin position="67"/>
        <end position="327"/>
    </location>
</feature>
<dbReference type="Gene3D" id="3.40.50.1820">
    <property type="entry name" value="alpha/beta hydrolase"/>
    <property type="match status" value="1"/>
</dbReference>
<dbReference type="InterPro" id="IPR051044">
    <property type="entry name" value="MAG_DAG_Lipase"/>
</dbReference>
<dbReference type="Pfam" id="PF12146">
    <property type="entry name" value="Hydrolase_4"/>
    <property type="match status" value="1"/>
</dbReference>
<dbReference type="InterPro" id="IPR022742">
    <property type="entry name" value="Hydrolase_4"/>
</dbReference>
<keyword evidence="1" id="KW-0732">Signal</keyword>
<gene>
    <name evidence="3" type="ORF">CBP12_09520</name>
</gene>
<dbReference type="OrthoDB" id="9788260at2"/>
<sequence>MLNRLLLLGSYLFMNLALASPQLTTTEQLAELGLTGLTNKWQAQSVEGHFSGFDGLTLPYAKLVHARHQKAIVLVNGRTESYLKYQELALDLFHNGYNVYLYDHRGQGLAPRQLANPYLGYVESFDDYVQDLEQFVQQVVLEAPVEQLYLLSHSMGGTVAALWLSETHVRLQAAALASPMIGIYFKPLPKWLVSALLSVFNKGCAWLDKPACYAPGQKDYQALPFKDNVLTHSELRYQLLVELYHRHPQIQLGGVSTHWLEEAMHAGEQAIAKAPRITTPVLVLQAGKDVVVDNKAQDAFCNALPACAGGQPKRINTAAHELFLERDNARRPALEAVLSFFAQHPPKLTVNPS</sequence>
<dbReference type="KEGG" id="ocm:CBP12_09520"/>
<evidence type="ECO:0000256" key="1">
    <source>
        <dbReference type="SAM" id="SignalP"/>
    </source>
</evidence>
<organism evidence="3 4">
    <name type="scientific">Oceanisphaera avium</name>
    <dbReference type="NCBI Taxonomy" id="1903694"/>
    <lineage>
        <taxon>Bacteria</taxon>
        <taxon>Pseudomonadati</taxon>
        <taxon>Pseudomonadota</taxon>
        <taxon>Gammaproteobacteria</taxon>
        <taxon>Aeromonadales</taxon>
        <taxon>Aeromonadaceae</taxon>
        <taxon>Oceanisphaera</taxon>
    </lineage>
</organism>
<dbReference type="InterPro" id="IPR029058">
    <property type="entry name" value="AB_hydrolase_fold"/>
</dbReference>
<evidence type="ECO:0000313" key="4">
    <source>
        <dbReference type="Proteomes" id="UP000243793"/>
    </source>
</evidence>
<dbReference type="EMBL" id="CP021376">
    <property type="protein sequence ID" value="ART80355.1"/>
    <property type="molecule type" value="Genomic_DNA"/>
</dbReference>
<keyword evidence="4" id="KW-1185">Reference proteome</keyword>
<protein>
    <submittedName>
        <fullName evidence="3">Lysophospholipase</fullName>
    </submittedName>
</protein>
<reference evidence="4" key="1">
    <citation type="submission" date="2017-05" db="EMBL/GenBank/DDBJ databases">
        <authorList>
            <person name="Sung H."/>
        </authorList>
    </citation>
    <scope>NUCLEOTIDE SEQUENCE [LARGE SCALE GENOMIC DNA]</scope>
    <source>
        <strain evidence="4">AMac2203</strain>
    </source>
</reference>